<keyword evidence="2 4" id="KW-0442">Lipid degradation</keyword>
<feature type="transmembrane region" description="Helical" evidence="6">
    <location>
        <begin position="41"/>
        <end position="61"/>
    </location>
</feature>
<feature type="active site" description="Proton acceptor" evidence="4">
    <location>
        <position position="202"/>
    </location>
</feature>
<dbReference type="PANTHER" id="PTHR14226">
    <property type="entry name" value="NEUROPATHY TARGET ESTERASE/SWISS CHEESE D.MELANOGASTER"/>
    <property type="match status" value="1"/>
</dbReference>
<dbReference type="InterPro" id="IPR002641">
    <property type="entry name" value="PNPLA_dom"/>
</dbReference>
<dbReference type="GO" id="GO:0016042">
    <property type="term" value="P:lipid catabolic process"/>
    <property type="evidence" value="ECO:0007669"/>
    <property type="project" value="UniProtKB-UniRule"/>
</dbReference>
<evidence type="ECO:0000259" key="7">
    <source>
        <dbReference type="PROSITE" id="PS51635"/>
    </source>
</evidence>
<dbReference type="AlphaFoldDB" id="A0A813I6K8"/>
<keyword evidence="11" id="KW-1185">Reference proteome</keyword>
<comment type="caution">
    <text evidence="4">Lacks conserved residue(s) required for the propagation of feature annotation.</text>
</comment>
<feature type="region of interest" description="Disordered" evidence="5">
    <location>
        <begin position="1"/>
        <end position="31"/>
    </location>
</feature>
<feature type="compositionally biased region" description="Polar residues" evidence="5">
    <location>
        <begin position="19"/>
        <end position="31"/>
    </location>
</feature>
<evidence type="ECO:0000256" key="2">
    <source>
        <dbReference type="ARBA" id="ARBA00022963"/>
    </source>
</evidence>
<feature type="transmembrane region" description="Helical" evidence="6">
    <location>
        <begin position="73"/>
        <end position="98"/>
    </location>
</feature>
<evidence type="ECO:0000256" key="1">
    <source>
        <dbReference type="ARBA" id="ARBA00022801"/>
    </source>
</evidence>
<comment type="caution">
    <text evidence="9">The sequence shown here is derived from an EMBL/GenBank/DDBJ whole genome shotgun (WGS) entry which is preliminary data.</text>
</comment>
<dbReference type="Proteomes" id="UP000654075">
    <property type="component" value="Unassembled WGS sequence"/>
</dbReference>
<dbReference type="InterPro" id="IPR050301">
    <property type="entry name" value="NTE"/>
</dbReference>
<dbReference type="EMBL" id="CAJNNW010005806">
    <property type="protein sequence ID" value="CAE8647719.1"/>
    <property type="molecule type" value="Genomic_DNA"/>
</dbReference>
<feature type="short sequence motif" description="GXSXG" evidence="4">
    <location>
        <begin position="80"/>
        <end position="84"/>
    </location>
</feature>
<feature type="active site" description="Nucleophile" evidence="4">
    <location>
        <position position="82"/>
    </location>
</feature>
<feature type="domain" description="PNPLA" evidence="7">
    <location>
        <begin position="49"/>
        <end position="215"/>
    </location>
</feature>
<sequence length="324" mass="35257">MAKKRGQHRRRTFLAPEVGTSTSSKWATSESTSAERTLQEWLLEGPFTLVLSSSFFGFYAHAGLLTALLEAGVVPSAVAGSSGGAVIAAMWAAGLSVAQMLDALQSLTPAELLQIARPWQEPGGIFSTEHVQRCLQSRLEKYRLCQRLEDCAVPVAISTFDVFSRQTRVLREGSIAFAITASLAVPFFFAPVYFEVGRPLLDGGIRDLPGLEGVSFGERVLYHHASIVPSCFTAIGRYPESITLRIPHLPFVNPFTLGQAQPALTTAKLATQAGLQEVLASNPGQKELILNKAGPPLWKDRSWLVRPSGGSFFGCCSKRRFFKE</sequence>
<gene>
    <name evidence="8" type="ORF">PGLA1383_LOCUS18411</name>
    <name evidence="9" type="ORF">PGLA2088_LOCUS5930</name>
</gene>
<keyword evidence="6" id="KW-0812">Transmembrane</keyword>
<keyword evidence="6" id="KW-0472">Membrane</keyword>
<dbReference type="EMBL" id="CAJNNV010011769">
    <property type="protein sequence ID" value="CAE8600075.1"/>
    <property type="molecule type" value="Genomic_DNA"/>
</dbReference>
<proteinExistence type="predicted"/>
<dbReference type="Gene3D" id="3.40.1090.10">
    <property type="entry name" value="Cytosolic phospholipase A2 catalytic domain"/>
    <property type="match status" value="1"/>
</dbReference>
<dbReference type="Pfam" id="PF01734">
    <property type="entry name" value="Patatin"/>
    <property type="match status" value="1"/>
</dbReference>
<dbReference type="InterPro" id="IPR016035">
    <property type="entry name" value="Acyl_Trfase/lysoPLipase"/>
</dbReference>
<keyword evidence="1 4" id="KW-0378">Hydrolase</keyword>
<dbReference type="PANTHER" id="PTHR14226:SF78">
    <property type="entry name" value="SLR0060 PROTEIN"/>
    <property type="match status" value="1"/>
</dbReference>
<feature type="short sequence motif" description="DGA/G" evidence="4">
    <location>
        <begin position="202"/>
        <end position="204"/>
    </location>
</feature>
<evidence type="ECO:0000313" key="8">
    <source>
        <dbReference type="EMBL" id="CAE8600075.1"/>
    </source>
</evidence>
<dbReference type="Proteomes" id="UP000626109">
    <property type="component" value="Unassembled WGS sequence"/>
</dbReference>
<keyword evidence="3 4" id="KW-0443">Lipid metabolism</keyword>
<reference evidence="9" key="1">
    <citation type="submission" date="2021-02" db="EMBL/GenBank/DDBJ databases">
        <authorList>
            <person name="Dougan E. K."/>
            <person name="Rhodes N."/>
            <person name="Thang M."/>
            <person name="Chan C."/>
        </authorList>
    </citation>
    <scope>NUCLEOTIDE SEQUENCE</scope>
</reference>
<accession>A0A813I6K8</accession>
<evidence type="ECO:0000256" key="6">
    <source>
        <dbReference type="SAM" id="Phobius"/>
    </source>
</evidence>
<evidence type="ECO:0000313" key="11">
    <source>
        <dbReference type="Proteomes" id="UP000654075"/>
    </source>
</evidence>
<organism evidence="9 10">
    <name type="scientific">Polarella glacialis</name>
    <name type="common">Dinoflagellate</name>
    <dbReference type="NCBI Taxonomy" id="89957"/>
    <lineage>
        <taxon>Eukaryota</taxon>
        <taxon>Sar</taxon>
        <taxon>Alveolata</taxon>
        <taxon>Dinophyceae</taxon>
        <taxon>Suessiales</taxon>
        <taxon>Suessiaceae</taxon>
        <taxon>Polarella</taxon>
    </lineage>
</organism>
<evidence type="ECO:0000313" key="9">
    <source>
        <dbReference type="EMBL" id="CAE8647719.1"/>
    </source>
</evidence>
<dbReference type="OrthoDB" id="10632738at2759"/>
<protein>
    <recommendedName>
        <fullName evidence="7">PNPLA domain-containing protein</fullName>
    </recommendedName>
</protein>
<evidence type="ECO:0000256" key="5">
    <source>
        <dbReference type="SAM" id="MobiDB-lite"/>
    </source>
</evidence>
<dbReference type="PROSITE" id="PS51635">
    <property type="entry name" value="PNPLA"/>
    <property type="match status" value="1"/>
</dbReference>
<evidence type="ECO:0000313" key="10">
    <source>
        <dbReference type="Proteomes" id="UP000626109"/>
    </source>
</evidence>
<evidence type="ECO:0000256" key="4">
    <source>
        <dbReference type="PROSITE-ProRule" id="PRU01161"/>
    </source>
</evidence>
<feature type="compositionally biased region" description="Basic residues" evidence="5">
    <location>
        <begin position="1"/>
        <end position="12"/>
    </location>
</feature>
<feature type="transmembrane region" description="Helical" evidence="6">
    <location>
        <begin position="175"/>
        <end position="194"/>
    </location>
</feature>
<name>A0A813I6K8_POLGL</name>
<evidence type="ECO:0000256" key="3">
    <source>
        <dbReference type="ARBA" id="ARBA00023098"/>
    </source>
</evidence>
<dbReference type="SUPFAM" id="SSF52151">
    <property type="entry name" value="FabD/lysophospholipase-like"/>
    <property type="match status" value="1"/>
</dbReference>
<keyword evidence="6" id="KW-1133">Transmembrane helix</keyword>
<dbReference type="GO" id="GO:0052689">
    <property type="term" value="F:carboxylic ester hydrolase activity"/>
    <property type="evidence" value="ECO:0007669"/>
    <property type="project" value="UniProtKB-ARBA"/>
</dbReference>
<dbReference type="GO" id="GO:0016298">
    <property type="term" value="F:lipase activity"/>
    <property type="evidence" value="ECO:0007669"/>
    <property type="project" value="UniProtKB-ARBA"/>
</dbReference>